<name>A0AAV3UP28_9EURY</name>
<accession>A0AAV3UP28</accession>
<keyword evidence="3" id="KW-0732">Signal</keyword>
<dbReference type="Proteomes" id="UP001501729">
    <property type="component" value="Unassembled WGS sequence"/>
</dbReference>
<keyword evidence="2" id="KW-0813">Transport</keyword>
<organism evidence="4 5">
    <name type="scientific">Haladaptatus pallidirubidus</name>
    <dbReference type="NCBI Taxonomy" id="1008152"/>
    <lineage>
        <taxon>Archaea</taxon>
        <taxon>Methanobacteriati</taxon>
        <taxon>Methanobacteriota</taxon>
        <taxon>Stenosarchaea group</taxon>
        <taxon>Halobacteria</taxon>
        <taxon>Halobacteriales</taxon>
        <taxon>Haladaptataceae</taxon>
        <taxon>Haladaptatus</taxon>
    </lineage>
</organism>
<dbReference type="AlphaFoldDB" id="A0AAV3UP28"/>
<gene>
    <name evidence="4" type="ORF">GCM10025751_47770</name>
</gene>
<keyword evidence="5" id="KW-1185">Reference proteome</keyword>
<evidence type="ECO:0000256" key="3">
    <source>
        <dbReference type="ARBA" id="ARBA00022729"/>
    </source>
</evidence>
<evidence type="ECO:0000313" key="5">
    <source>
        <dbReference type="Proteomes" id="UP001501729"/>
    </source>
</evidence>
<dbReference type="PANTHER" id="PTHR43649:SF31">
    <property type="entry name" value="SN-GLYCEROL-3-PHOSPHATE-BINDING PERIPLASMIC PROTEIN UGPB"/>
    <property type="match status" value="1"/>
</dbReference>
<evidence type="ECO:0000256" key="1">
    <source>
        <dbReference type="ARBA" id="ARBA00004196"/>
    </source>
</evidence>
<dbReference type="Gene3D" id="3.40.190.10">
    <property type="entry name" value="Periplasmic binding protein-like II"/>
    <property type="match status" value="1"/>
</dbReference>
<dbReference type="InterPro" id="IPR006059">
    <property type="entry name" value="SBP"/>
</dbReference>
<dbReference type="Pfam" id="PF01547">
    <property type="entry name" value="SBP_bac_1"/>
    <property type="match status" value="1"/>
</dbReference>
<protein>
    <submittedName>
        <fullName evidence="4">ABC transporter substrate-binding protein</fullName>
    </submittedName>
</protein>
<dbReference type="GeneID" id="68615773"/>
<evidence type="ECO:0000313" key="4">
    <source>
        <dbReference type="EMBL" id="GAA5061461.1"/>
    </source>
</evidence>
<dbReference type="PROSITE" id="PS51257">
    <property type="entry name" value="PROKAR_LIPOPROTEIN"/>
    <property type="match status" value="1"/>
</dbReference>
<dbReference type="SUPFAM" id="SSF53850">
    <property type="entry name" value="Periplasmic binding protein-like II"/>
    <property type="match status" value="1"/>
</dbReference>
<evidence type="ECO:0000256" key="2">
    <source>
        <dbReference type="ARBA" id="ARBA00022448"/>
    </source>
</evidence>
<dbReference type="CDD" id="cd13585">
    <property type="entry name" value="PBP2_TMBP_like"/>
    <property type="match status" value="1"/>
</dbReference>
<sequence>MSDGRRISRRQFTAVTGTGIASALAGCSAGVFGQSNTVGPPTLTVSSWGEGVEREIVERILDNYDQGHQNVNVAYQSIPNDQYSQTLKTRYAGDTEPDVFYMATERAPQYMESDAVLDLTPYLEDDPNYAVDDLLDNLISAFQHNGKTYGIPKDFTSIGMYYNAAHLKQAGVGLPKTWDDLRSAFEAIKRKTDVEYPLGFSDQPGNTLYPLILQNGGAVLNEAGTRCVVGSTEAVEALEFLVGLHDDGLGGRYSNEISATWTAPSMGEELSTAGMAGAWCIPTFEEEYTKTFESIDMFDPTPTPQGGQQATTLLTVAWAASATPTNKQAAAQLVKALTSKQGMWDWSKTNIALPSRQSLLDRPYYNDQPILRKLASFTDGGKPFRFGLHHERLHNTIMSEVEGALAGVKSPDSALKSAERLVNNNVLESN</sequence>
<comment type="subcellular location">
    <subcellularLocation>
        <location evidence="1">Cell envelope</location>
    </subcellularLocation>
</comment>
<reference evidence="4 5" key="1">
    <citation type="journal article" date="2019" name="Int. J. Syst. Evol. Microbiol.">
        <title>The Global Catalogue of Microorganisms (GCM) 10K type strain sequencing project: providing services to taxonomists for standard genome sequencing and annotation.</title>
        <authorList>
            <consortium name="The Broad Institute Genomics Platform"/>
            <consortium name="The Broad Institute Genome Sequencing Center for Infectious Disease"/>
            <person name="Wu L."/>
            <person name="Ma J."/>
        </authorList>
    </citation>
    <scope>NUCLEOTIDE SEQUENCE [LARGE SCALE GENOMIC DNA]</scope>
    <source>
        <strain evidence="4 5">JCM 17504</strain>
    </source>
</reference>
<proteinExistence type="predicted"/>
<dbReference type="RefSeq" id="WP_227777086.1">
    <property type="nucleotide sequence ID" value="NZ_BAABKX010000019.1"/>
</dbReference>
<dbReference type="EMBL" id="BAABKX010000019">
    <property type="protein sequence ID" value="GAA5061461.1"/>
    <property type="molecule type" value="Genomic_DNA"/>
</dbReference>
<comment type="caution">
    <text evidence="4">The sequence shown here is derived from an EMBL/GenBank/DDBJ whole genome shotgun (WGS) entry which is preliminary data.</text>
</comment>
<dbReference type="PANTHER" id="PTHR43649">
    <property type="entry name" value="ARABINOSE-BINDING PROTEIN-RELATED"/>
    <property type="match status" value="1"/>
</dbReference>
<dbReference type="InterPro" id="IPR050490">
    <property type="entry name" value="Bact_solute-bd_prot1"/>
</dbReference>